<accession>A0A645ACR0</accession>
<evidence type="ECO:0000313" key="1">
    <source>
        <dbReference type="EMBL" id="MPM50969.1"/>
    </source>
</evidence>
<name>A0A645ACR0_9ZZZZ</name>
<comment type="caution">
    <text evidence="1">The sequence shown here is derived from an EMBL/GenBank/DDBJ whole genome shotgun (WGS) entry which is preliminary data.</text>
</comment>
<proteinExistence type="predicted"/>
<sequence>MKVEQVLTAKQADKILELAIEYANLQYDHGCDVMGSSFLPPDDDEQRLIERRMAFDELTSYLDSLAGR</sequence>
<dbReference type="AlphaFoldDB" id="A0A645ACR0"/>
<dbReference type="EMBL" id="VSSQ01013203">
    <property type="protein sequence ID" value="MPM50969.1"/>
    <property type="molecule type" value="Genomic_DNA"/>
</dbReference>
<reference evidence="1" key="1">
    <citation type="submission" date="2019-08" db="EMBL/GenBank/DDBJ databases">
        <authorList>
            <person name="Kucharzyk K."/>
            <person name="Murdoch R.W."/>
            <person name="Higgins S."/>
            <person name="Loffler F."/>
        </authorList>
    </citation>
    <scope>NUCLEOTIDE SEQUENCE</scope>
</reference>
<protein>
    <submittedName>
        <fullName evidence="1">Uncharacterized protein</fullName>
    </submittedName>
</protein>
<gene>
    <name evidence="1" type="ORF">SDC9_97715</name>
</gene>
<organism evidence="1">
    <name type="scientific">bioreactor metagenome</name>
    <dbReference type="NCBI Taxonomy" id="1076179"/>
    <lineage>
        <taxon>unclassified sequences</taxon>
        <taxon>metagenomes</taxon>
        <taxon>ecological metagenomes</taxon>
    </lineage>
</organism>